<accession>A0A822VA10</accession>
<gene>
    <name evidence="2" type="ORF">AGR4A_pAt10132</name>
</gene>
<comment type="caution">
    <text evidence="2">The sequence shown here is derived from an EMBL/GenBank/DDBJ whole genome shotgun (WGS) entry which is preliminary data.</text>
</comment>
<dbReference type="EMBL" id="FCNL01000040">
    <property type="protein sequence ID" value="CVI24454.1"/>
    <property type="molecule type" value="Genomic_DNA"/>
</dbReference>
<evidence type="ECO:0000313" key="3">
    <source>
        <dbReference type="Proteomes" id="UP000192074"/>
    </source>
</evidence>
<keyword evidence="1" id="KW-0812">Transmembrane</keyword>
<sequence length="82" mass="8785">MLLMCATAGFVLIAVIGGRSGLRTLVAVLVALLAGLHVLFVRTTLIGHDISLLILVICHLRALWHALDEPCRATGVPRFNIS</sequence>
<reference evidence="2 3" key="1">
    <citation type="submission" date="2016-01" db="EMBL/GenBank/DDBJ databases">
        <authorList>
            <person name="Regsiter A."/>
            <person name="william w."/>
        </authorList>
    </citation>
    <scope>NUCLEOTIDE SEQUENCE [LARGE SCALE GENOMIC DNA]</scope>
    <source>
        <strain evidence="2 3">B6</strain>
    </source>
</reference>
<keyword evidence="1" id="KW-1133">Transmembrane helix</keyword>
<organism evidence="2 3">
    <name type="scientific">Agrobacterium tumefaciens str. B6</name>
    <dbReference type="NCBI Taxonomy" id="1183423"/>
    <lineage>
        <taxon>Bacteria</taxon>
        <taxon>Pseudomonadati</taxon>
        <taxon>Pseudomonadota</taxon>
        <taxon>Alphaproteobacteria</taxon>
        <taxon>Hyphomicrobiales</taxon>
        <taxon>Rhizobiaceae</taxon>
        <taxon>Rhizobium/Agrobacterium group</taxon>
        <taxon>Agrobacterium</taxon>
        <taxon>Agrobacterium tumefaciens complex</taxon>
    </lineage>
</organism>
<evidence type="ECO:0000313" key="2">
    <source>
        <dbReference type="EMBL" id="CVI24454.1"/>
    </source>
</evidence>
<dbReference type="AlphaFoldDB" id="A0A822VA10"/>
<feature type="transmembrane region" description="Helical" evidence="1">
    <location>
        <begin position="27"/>
        <end position="45"/>
    </location>
</feature>
<proteinExistence type="predicted"/>
<evidence type="ECO:0000256" key="1">
    <source>
        <dbReference type="SAM" id="Phobius"/>
    </source>
</evidence>
<keyword evidence="1" id="KW-0472">Membrane</keyword>
<dbReference type="Proteomes" id="UP000192074">
    <property type="component" value="Unassembled WGS sequence"/>
</dbReference>
<name>A0A822VA10_AGRTU</name>
<protein>
    <submittedName>
        <fullName evidence="2">Uncharacterized protein</fullName>
    </submittedName>
</protein>